<evidence type="ECO:0000313" key="1">
    <source>
        <dbReference type="EMBL" id="MFD1002142.1"/>
    </source>
</evidence>
<evidence type="ECO:0000313" key="2">
    <source>
        <dbReference type="Proteomes" id="UP001597112"/>
    </source>
</evidence>
<sequence length="89" mass="9402">MTRNGKIILGVLAAAAAGAVAGLLLAPDKGSDLRKKISKAADDFAGNITDMILSNKEKLYNAKDRAISEARGLKSETESRLSRVKESLS</sequence>
<dbReference type="EMBL" id="JBHTKA010000008">
    <property type="protein sequence ID" value="MFD1002142.1"/>
    <property type="molecule type" value="Genomic_DNA"/>
</dbReference>
<accession>A0ABW3K885</accession>
<dbReference type="Pfam" id="PF12732">
    <property type="entry name" value="YtxH"/>
    <property type="match status" value="1"/>
</dbReference>
<dbReference type="RefSeq" id="WP_377582962.1">
    <property type="nucleotide sequence ID" value="NZ_JBHTKA010000008.1"/>
</dbReference>
<organism evidence="1 2">
    <name type="scientific">Ohtaekwangia kribbensis</name>
    <dbReference type="NCBI Taxonomy" id="688913"/>
    <lineage>
        <taxon>Bacteria</taxon>
        <taxon>Pseudomonadati</taxon>
        <taxon>Bacteroidota</taxon>
        <taxon>Cytophagia</taxon>
        <taxon>Cytophagales</taxon>
        <taxon>Fulvivirgaceae</taxon>
        <taxon>Ohtaekwangia</taxon>
    </lineage>
</organism>
<name>A0ABW3K885_9BACT</name>
<keyword evidence="2" id="KW-1185">Reference proteome</keyword>
<comment type="caution">
    <text evidence="1">The sequence shown here is derived from an EMBL/GenBank/DDBJ whole genome shotgun (WGS) entry which is preliminary data.</text>
</comment>
<reference evidence="2" key="1">
    <citation type="journal article" date="2019" name="Int. J. Syst. Evol. Microbiol.">
        <title>The Global Catalogue of Microorganisms (GCM) 10K type strain sequencing project: providing services to taxonomists for standard genome sequencing and annotation.</title>
        <authorList>
            <consortium name="The Broad Institute Genomics Platform"/>
            <consortium name="The Broad Institute Genome Sequencing Center for Infectious Disease"/>
            <person name="Wu L."/>
            <person name="Ma J."/>
        </authorList>
    </citation>
    <scope>NUCLEOTIDE SEQUENCE [LARGE SCALE GENOMIC DNA]</scope>
    <source>
        <strain evidence="2">CCUG 58938</strain>
    </source>
</reference>
<dbReference type="Proteomes" id="UP001597112">
    <property type="component" value="Unassembled WGS sequence"/>
</dbReference>
<dbReference type="InterPro" id="IPR024623">
    <property type="entry name" value="YtxH"/>
</dbReference>
<proteinExistence type="predicted"/>
<protein>
    <submittedName>
        <fullName evidence="1">YtxH domain-containing protein</fullName>
    </submittedName>
</protein>
<gene>
    <name evidence="1" type="ORF">ACFQ21_22645</name>
</gene>